<evidence type="ECO:0000313" key="4">
    <source>
        <dbReference type="EMBL" id="KXS11161.1"/>
    </source>
</evidence>
<evidence type="ECO:0000259" key="3">
    <source>
        <dbReference type="PROSITE" id="PS50181"/>
    </source>
</evidence>
<dbReference type="InterPro" id="IPR036047">
    <property type="entry name" value="F-box-like_dom_sf"/>
</dbReference>
<gene>
    <name evidence="4" type="ORF">M427DRAFT_73135</name>
</gene>
<proteinExistence type="predicted"/>
<dbReference type="Gene3D" id="3.80.10.10">
    <property type="entry name" value="Ribonuclease Inhibitor"/>
    <property type="match status" value="2"/>
</dbReference>
<evidence type="ECO:0000313" key="5">
    <source>
        <dbReference type="Proteomes" id="UP000070544"/>
    </source>
</evidence>
<organism evidence="4 5">
    <name type="scientific">Gonapodya prolifera (strain JEL478)</name>
    <name type="common">Monoblepharis prolifera</name>
    <dbReference type="NCBI Taxonomy" id="1344416"/>
    <lineage>
        <taxon>Eukaryota</taxon>
        <taxon>Fungi</taxon>
        <taxon>Fungi incertae sedis</taxon>
        <taxon>Chytridiomycota</taxon>
        <taxon>Chytridiomycota incertae sedis</taxon>
        <taxon>Monoblepharidomycetes</taxon>
        <taxon>Monoblepharidales</taxon>
        <taxon>Gonapodyaceae</taxon>
        <taxon>Gonapodya</taxon>
    </lineage>
</organism>
<dbReference type="Pfam" id="PF12937">
    <property type="entry name" value="F-box-like"/>
    <property type="match status" value="1"/>
</dbReference>
<dbReference type="PANTHER" id="PTHR38926">
    <property type="entry name" value="F-BOX DOMAIN CONTAINING PROTEIN, EXPRESSED"/>
    <property type="match status" value="1"/>
</dbReference>
<feature type="domain" description="F-box" evidence="3">
    <location>
        <begin position="46"/>
        <end position="91"/>
    </location>
</feature>
<evidence type="ECO:0000256" key="1">
    <source>
        <dbReference type="SAM" id="MobiDB-lite"/>
    </source>
</evidence>
<keyword evidence="5" id="KW-1185">Reference proteome</keyword>
<reference evidence="4 5" key="1">
    <citation type="journal article" date="2015" name="Genome Biol. Evol.">
        <title>Phylogenomic analyses indicate that early fungi evolved digesting cell walls of algal ancestors of land plants.</title>
        <authorList>
            <person name="Chang Y."/>
            <person name="Wang S."/>
            <person name="Sekimoto S."/>
            <person name="Aerts A.L."/>
            <person name="Choi C."/>
            <person name="Clum A."/>
            <person name="LaButti K.M."/>
            <person name="Lindquist E.A."/>
            <person name="Yee Ngan C."/>
            <person name="Ohm R.A."/>
            <person name="Salamov A.A."/>
            <person name="Grigoriev I.V."/>
            <person name="Spatafora J.W."/>
            <person name="Berbee M.L."/>
        </authorList>
    </citation>
    <scope>NUCLEOTIDE SEQUENCE [LARGE SCALE GENOMIC DNA]</scope>
    <source>
        <strain evidence="4 5">JEL478</strain>
    </source>
</reference>
<dbReference type="EMBL" id="KQ965806">
    <property type="protein sequence ID" value="KXS11161.1"/>
    <property type="molecule type" value="Genomic_DNA"/>
</dbReference>
<dbReference type="SUPFAM" id="SSF52047">
    <property type="entry name" value="RNI-like"/>
    <property type="match status" value="1"/>
</dbReference>
<keyword evidence="2" id="KW-0732">Signal</keyword>
<feature type="chain" id="PRO_5007295917" description="F-box domain-containing protein" evidence="2">
    <location>
        <begin position="23"/>
        <end position="550"/>
    </location>
</feature>
<feature type="signal peptide" evidence="2">
    <location>
        <begin position="1"/>
        <end position="22"/>
    </location>
</feature>
<dbReference type="PROSITE" id="PS50181">
    <property type="entry name" value="FBOX"/>
    <property type="match status" value="1"/>
</dbReference>
<dbReference type="PANTHER" id="PTHR38926:SF72">
    <property type="entry name" value="IM:7136021-RELATED"/>
    <property type="match status" value="1"/>
</dbReference>
<name>A0A139A322_GONPJ</name>
<dbReference type="InterPro" id="IPR001810">
    <property type="entry name" value="F-box_dom"/>
</dbReference>
<dbReference type="InterPro" id="IPR032675">
    <property type="entry name" value="LRR_dom_sf"/>
</dbReference>
<feature type="region of interest" description="Disordered" evidence="1">
    <location>
        <begin position="23"/>
        <end position="50"/>
    </location>
</feature>
<dbReference type="SUPFAM" id="SSF81383">
    <property type="entry name" value="F-box domain"/>
    <property type="match status" value="1"/>
</dbReference>
<evidence type="ECO:0000256" key="2">
    <source>
        <dbReference type="SAM" id="SignalP"/>
    </source>
</evidence>
<protein>
    <recommendedName>
        <fullName evidence="3">F-box domain-containing protein</fullName>
    </recommendedName>
</protein>
<dbReference type="CDD" id="cd09917">
    <property type="entry name" value="F-box_SF"/>
    <property type="match status" value="1"/>
</dbReference>
<accession>A0A139A322</accession>
<dbReference type="AlphaFoldDB" id="A0A139A322"/>
<sequence>MSTSLLALLRRLYTAITSTTHAQKVPGEQADSIQSRKERLNARRTRSKAGNAPPEVLCTIMMHLERKDLMSATLVCLEWSNSARRKVWATLDLVRIPLRHRQMLNRISDETHHSSRLQPWSAFAITTILSEWFGGWRFDTSKELGLPTTVRKVVLKKTIDFNQGCGVDDNFFSVLGSFSRLTELEMFWPRSDTSLAPRSGAYPDPLSRMAEMQHLKRLTIIVHRGLSEGAVWVDSGYRVQYQHVGFKDIRNSPLCRGVEHLTIKENKIDFDALPPLRERRQTEHDRKIIFSGLLSQFGNLRSLTCGDVRSQSPYMWIKWTSDTIPFIREFLEKMNWSRLEHLSFPVDFTSGVRDLARELYIQIASQCNSLRSLSLYTYSYDSTDGGEFSDPALITFLTSLPALEELHLRPTASRWHPEREFPAGQSDLEHIFTRHNTMRVFSFGSGAVFDGTTLAALARLCPNLTSLEVSTINQNRTLTATDVTNAVARLPRLQELKLSKLESRWGPLEMAHANLLVAHPRLKTFEYSPGYYVSVEDDVEEVLFRRFGLK</sequence>
<dbReference type="Proteomes" id="UP000070544">
    <property type="component" value="Unassembled WGS sequence"/>
</dbReference>